<dbReference type="InterPro" id="IPR029058">
    <property type="entry name" value="AB_hydrolase_fold"/>
</dbReference>
<comment type="similarity">
    <text evidence="1">Belongs to the peptidase S10 family.</text>
</comment>
<evidence type="ECO:0000313" key="2">
    <source>
        <dbReference type="EMBL" id="PRQ57924.1"/>
    </source>
</evidence>
<keyword evidence="2" id="KW-0645">Protease</keyword>
<keyword evidence="2" id="KW-0378">Hydrolase</keyword>
<dbReference type="InterPro" id="IPR001563">
    <property type="entry name" value="Peptidase_S10"/>
</dbReference>
<dbReference type="GO" id="GO:0006508">
    <property type="term" value="P:proteolysis"/>
    <property type="evidence" value="ECO:0007669"/>
    <property type="project" value="InterPro"/>
</dbReference>
<dbReference type="AlphaFoldDB" id="A0A2P6SGV4"/>
<reference evidence="2 3" key="1">
    <citation type="journal article" date="2018" name="Nat. Genet.">
        <title>The Rosa genome provides new insights in the design of modern roses.</title>
        <authorList>
            <person name="Bendahmane M."/>
        </authorList>
    </citation>
    <scope>NUCLEOTIDE SEQUENCE [LARGE SCALE GENOMIC DNA]</scope>
    <source>
        <strain evidence="3">cv. Old Blush</strain>
    </source>
</reference>
<organism evidence="2 3">
    <name type="scientific">Rosa chinensis</name>
    <name type="common">China rose</name>
    <dbReference type="NCBI Taxonomy" id="74649"/>
    <lineage>
        <taxon>Eukaryota</taxon>
        <taxon>Viridiplantae</taxon>
        <taxon>Streptophyta</taxon>
        <taxon>Embryophyta</taxon>
        <taxon>Tracheophyta</taxon>
        <taxon>Spermatophyta</taxon>
        <taxon>Magnoliopsida</taxon>
        <taxon>eudicotyledons</taxon>
        <taxon>Gunneridae</taxon>
        <taxon>Pentapetalae</taxon>
        <taxon>rosids</taxon>
        <taxon>fabids</taxon>
        <taxon>Rosales</taxon>
        <taxon>Rosaceae</taxon>
        <taxon>Rosoideae</taxon>
        <taxon>Rosoideae incertae sedis</taxon>
        <taxon>Rosa</taxon>
    </lineage>
</organism>
<protein>
    <submittedName>
        <fullName evidence="2">Putative peptidase S10, serine carboxypeptidase, alpha/Beta hydrolase</fullName>
    </submittedName>
</protein>
<accession>A0A2P6SGV4</accession>
<evidence type="ECO:0000313" key="3">
    <source>
        <dbReference type="Proteomes" id="UP000238479"/>
    </source>
</evidence>
<gene>
    <name evidence="2" type="ORF">RchiOBHm_Chr1g0353611</name>
</gene>
<name>A0A2P6SGV4_ROSCH</name>
<comment type="caution">
    <text evidence="2">The sequence shown here is derived from an EMBL/GenBank/DDBJ whole genome shotgun (WGS) entry which is preliminary data.</text>
</comment>
<sequence>MLFLETPIGVGFSYSTDTASYESVNDHITVWSRYSCAWLTAPPPPRPWRLLTWRVGLRRSTRR</sequence>
<dbReference type="Gramene" id="PRQ57924">
    <property type="protein sequence ID" value="PRQ57924"/>
    <property type="gene ID" value="RchiOBHm_Chr1g0353611"/>
</dbReference>
<dbReference type="Proteomes" id="UP000238479">
    <property type="component" value="Chromosome 1"/>
</dbReference>
<dbReference type="EMBL" id="PDCK01000039">
    <property type="protein sequence ID" value="PRQ57924.1"/>
    <property type="molecule type" value="Genomic_DNA"/>
</dbReference>
<dbReference type="Gene3D" id="3.40.50.1820">
    <property type="entry name" value="alpha/beta hydrolase"/>
    <property type="match status" value="1"/>
</dbReference>
<dbReference type="GO" id="GO:0004185">
    <property type="term" value="F:serine-type carboxypeptidase activity"/>
    <property type="evidence" value="ECO:0007669"/>
    <property type="project" value="InterPro"/>
</dbReference>
<dbReference type="Pfam" id="PF00450">
    <property type="entry name" value="Peptidase_S10"/>
    <property type="match status" value="1"/>
</dbReference>
<keyword evidence="2" id="KW-0121">Carboxypeptidase</keyword>
<proteinExistence type="inferred from homology"/>
<evidence type="ECO:0000256" key="1">
    <source>
        <dbReference type="ARBA" id="ARBA00009431"/>
    </source>
</evidence>
<keyword evidence="3" id="KW-1185">Reference proteome</keyword>